<gene>
    <name evidence="2" type="ORF">GCM10023147_35050</name>
</gene>
<organism evidence="2 3">
    <name type="scientific">Tsukamurella soli</name>
    <dbReference type="NCBI Taxonomy" id="644556"/>
    <lineage>
        <taxon>Bacteria</taxon>
        <taxon>Bacillati</taxon>
        <taxon>Actinomycetota</taxon>
        <taxon>Actinomycetes</taxon>
        <taxon>Mycobacteriales</taxon>
        <taxon>Tsukamurellaceae</taxon>
        <taxon>Tsukamurella</taxon>
    </lineage>
</organism>
<evidence type="ECO:0000256" key="1">
    <source>
        <dbReference type="SAM" id="MobiDB-lite"/>
    </source>
</evidence>
<dbReference type="InterPro" id="IPR032716">
    <property type="entry name" value="ACC_epsilon"/>
</dbReference>
<keyword evidence="3" id="KW-1185">Reference proteome</keyword>
<dbReference type="Proteomes" id="UP001500635">
    <property type="component" value="Unassembled WGS sequence"/>
</dbReference>
<dbReference type="EMBL" id="BAABFR010000063">
    <property type="protein sequence ID" value="GAA4398628.1"/>
    <property type="molecule type" value="Genomic_DNA"/>
</dbReference>
<evidence type="ECO:0000313" key="3">
    <source>
        <dbReference type="Proteomes" id="UP001500635"/>
    </source>
</evidence>
<name>A0ABP8K083_9ACTN</name>
<dbReference type="Pfam" id="PF13822">
    <property type="entry name" value="ACC_epsilon"/>
    <property type="match status" value="1"/>
</dbReference>
<reference evidence="3" key="1">
    <citation type="journal article" date="2019" name="Int. J. Syst. Evol. Microbiol.">
        <title>The Global Catalogue of Microorganisms (GCM) 10K type strain sequencing project: providing services to taxonomists for standard genome sequencing and annotation.</title>
        <authorList>
            <consortium name="The Broad Institute Genomics Platform"/>
            <consortium name="The Broad Institute Genome Sequencing Center for Infectious Disease"/>
            <person name="Wu L."/>
            <person name="Ma J."/>
        </authorList>
    </citation>
    <scope>NUCLEOTIDE SEQUENCE [LARGE SCALE GENOMIC DNA]</scope>
    <source>
        <strain evidence="3">JCM 17688</strain>
    </source>
</reference>
<protein>
    <recommendedName>
        <fullName evidence="4">Acyl-CoA carboxylase epsilon subunit</fullName>
    </recommendedName>
</protein>
<proteinExistence type="predicted"/>
<dbReference type="RefSeq" id="WP_344998361.1">
    <property type="nucleotide sequence ID" value="NZ_BAABFR010000063.1"/>
</dbReference>
<evidence type="ECO:0008006" key="4">
    <source>
        <dbReference type="Google" id="ProtNLM"/>
    </source>
</evidence>
<evidence type="ECO:0000313" key="2">
    <source>
        <dbReference type="EMBL" id="GAA4398628.1"/>
    </source>
</evidence>
<sequence length="97" mass="9857">MSAGEQSTGGSGDQAVDAAATETLKLANAIRFVHGNPSDADVAAIVTVLAAASSGTASGPVAPKDGWAPTRDKMRPQYFNGPNTYTSLTPLFFTGGR</sequence>
<feature type="region of interest" description="Disordered" evidence="1">
    <location>
        <begin position="55"/>
        <end position="80"/>
    </location>
</feature>
<comment type="caution">
    <text evidence="2">The sequence shown here is derived from an EMBL/GenBank/DDBJ whole genome shotgun (WGS) entry which is preliminary data.</text>
</comment>
<accession>A0ABP8K083</accession>